<sequence length="203" mass="22413">MPPPPPSQRHQGTTYQTSNPATNPTMPFQLQPGMPPYMWYIPAMPLPPAVADGASTTTSTTSTSCAVTSHPSDSIVVVGPNPSSDPTTKKRKHPESNLQQGSTHKAVQVDLAQVEAAEKEQLQQRLDVLRLLLAAITRDQDQAKATDDALIRLQLERLESDRVMQRERIAFDKEQAEKAQRRFDANQAMIQQLLAQLEQPPAT</sequence>
<protein>
    <submittedName>
        <fullName evidence="3">Uncharacterized protein</fullName>
    </submittedName>
</protein>
<feature type="compositionally biased region" description="Polar residues" evidence="2">
    <location>
        <begin position="8"/>
        <end position="28"/>
    </location>
</feature>
<feature type="non-terminal residue" evidence="3">
    <location>
        <position position="203"/>
    </location>
</feature>
<evidence type="ECO:0000313" key="3">
    <source>
        <dbReference type="EMBL" id="KAF0776067.1"/>
    </source>
</evidence>
<evidence type="ECO:0000256" key="2">
    <source>
        <dbReference type="SAM" id="MobiDB-lite"/>
    </source>
</evidence>
<comment type="caution">
    <text evidence="3">The sequence shown here is derived from an EMBL/GenBank/DDBJ whole genome shotgun (WGS) entry which is preliminary data.</text>
</comment>
<feature type="region of interest" description="Disordered" evidence="2">
    <location>
        <begin position="1"/>
        <end position="29"/>
    </location>
</feature>
<proteinExistence type="predicted"/>
<name>A0A6A5AWD4_APHAT</name>
<reference evidence="3 4" key="1">
    <citation type="submission" date="2019-06" db="EMBL/GenBank/DDBJ databases">
        <title>Genomics analysis of Aphanomyces spp. identifies a new class of oomycete effector associated with host adaptation.</title>
        <authorList>
            <person name="Gaulin E."/>
        </authorList>
    </citation>
    <scope>NUCLEOTIDE SEQUENCE [LARGE SCALE GENOMIC DNA]</scope>
    <source>
        <strain evidence="3 4">E</strain>
    </source>
</reference>
<feature type="region of interest" description="Disordered" evidence="2">
    <location>
        <begin position="49"/>
        <end position="103"/>
    </location>
</feature>
<evidence type="ECO:0000256" key="1">
    <source>
        <dbReference type="SAM" id="Coils"/>
    </source>
</evidence>
<accession>A0A6A5AWD4</accession>
<dbReference type="Proteomes" id="UP000469452">
    <property type="component" value="Unassembled WGS sequence"/>
</dbReference>
<dbReference type="AlphaFoldDB" id="A0A6A5AWD4"/>
<organism evidence="3 4">
    <name type="scientific">Aphanomyces astaci</name>
    <name type="common">Crayfish plague agent</name>
    <dbReference type="NCBI Taxonomy" id="112090"/>
    <lineage>
        <taxon>Eukaryota</taxon>
        <taxon>Sar</taxon>
        <taxon>Stramenopiles</taxon>
        <taxon>Oomycota</taxon>
        <taxon>Saprolegniomycetes</taxon>
        <taxon>Saprolegniales</taxon>
        <taxon>Verrucalvaceae</taxon>
        <taxon>Aphanomyces</taxon>
    </lineage>
</organism>
<dbReference type="EMBL" id="VJMI01000461">
    <property type="protein sequence ID" value="KAF0776067.1"/>
    <property type="molecule type" value="Genomic_DNA"/>
</dbReference>
<feature type="coiled-coil region" evidence="1">
    <location>
        <begin position="112"/>
        <end position="139"/>
    </location>
</feature>
<evidence type="ECO:0000313" key="4">
    <source>
        <dbReference type="Proteomes" id="UP000469452"/>
    </source>
</evidence>
<gene>
    <name evidence="3" type="ORF">AaE_000233</name>
</gene>
<keyword evidence="1" id="KW-0175">Coiled coil</keyword>
<feature type="compositionally biased region" description="Low complexity" evidence="2">
    <location>
        <begin position="55"/>
        <end position="64"/>
    </location>
</feature>